<dbReference type="InterPro" id="IPR014729">
    <property type="entry name" value="Rossmann-like_a/b/a_fold"/>
</dbReference>
<name>A0A1B6EM85_9HEMI</name>
<sequence>NEQLNIENLQKLYKESKLRFDSDTEFKRTAYDCVVKLQSHEPQTYQLWKEICQVSRDQFQKIYDRLGVKLTERGESFYQPLMVDLVAKLKQDGYLENDDGRFILWPCDSKQADA</sequence>
<dbReference type="InterPro" id="IPR001278">
    <property type="entry name" value="Arg-tRNA-ligase"/>
</dbReference>
<feature type="non-terminal residue" evidence="3">
    <location>
        <position position="114"/>
    </location>
</feature>
<dbReference type="PANTHER" id="PTHR11956">
    <property type="entry name" value="ARGINYL-TRNA SYNTHETASE"/>
    <property type="match status" value="1"/>
</dbReference>
<protein>
    <recommendedName>
        <fullName evidence="2">Arginyl-tRNA synthetase catalytic core domain-containing protein</fullName>
    </recommendedName>
</protein>
<reference evidence="3" key="1">
    <citation type="submission" date="2015-11" db="EMBL/GenBank/DDBJ databases">
        <title>De novo transcriptome assembly of four potential Pierce s Disease insect vectors from Arizona vineyards.</title>
        <authorList>
            <person name="Tassone E.E."/>
        </authorList>
    </citation>
    <scope>NUCLEOTIDE SEQUENCE</scope>
</reference>
<dbReference type="Pfam" id="PF00750">
    <property type="entry name" value="tRNA-synt_1d"/>
    <property type="match status" value="1"/>
</dbReference>
<dbReference type="GO" id="GO:0004814">
    <property type="term" value="F:arginine-tRNA ligase activity"/>
    <property type="evidence" value="ECO:0007669"/>
    <property type="project" value="InterPro"/>
</dbReference>
<dbReference type="GO" id="GO:0006420">
    <property type="term" value="P:arginyl-tRNA aminoacylation"/>
    <property type="evidence" value="ECO:0007669"/>
    <property type="project" value="InterPro"/>
</dbReference>
<dbReference type="AlphaFoldDB" id="A0A1B6EM85"/>
<keyword evidence="1" id="KW-0067">ATP-binding</keyword>
<accession>A0A1B6EM85</accession>
<evidence type="ECO:0000256" key="1">
    <source>
        <dbReference type="RuleBase" id="RU363038"/>
    </source>
</evidence>
<keyword evidence="1" id="KW-0436">Ligase</keyword>
<dbReference type="InterPro" id="IPR035684">
    <property type="entry name" value="ArgRS_core"/>
</dbReference>
<dbReference type="SUPFAM" id="SSF52374">
    <property type="entry name" value="Nucleotidylyl transferase"/>
    <property type="match status" value="1"/>
</dbReference>
<dbReference type="Gene3D" id="3.40.50.620">
    <property type="entry name" value="HUPs"/>
    <property type="match status" value="1"/>
</dbReference>
<gene>
    <name evidence="3" type="ORF">g.48358</name>
</gene>
<proteinExistence type="inferred from homology"/>
<keyword evidence="1" id="KW-0547">Nucleotide-binding</keyword>
<dbReference type="PANTHER" id="PTHR11956:SF5">
    <property type="entry name" value="ARGININE--TRNA LIGASE, CYTOPLASMIC"/>
    <property type="match status" value="1"/>
</dbReference>
<dbReference type="EMBL" id="GECZ01030731">
    <property type="protein sequence ID" value="JAS39038.1"/>
    <property type="molecule type" value="Transcribed_RNA"/>
</dbReference>
<evidence type="ECO:0000259" key="2">
    <source>
        <dbReference type="Pfam" id="PF00750"/>
    </source>
</evidence>
<dbReference type="GO" id="GO:0005524">
    <property type="term" value="F:ATP binding"/>
    <property type="evidence" value="ECO:0007669"/>
    <property type="project" value="UniProtKB-KW"/>
</dbReference>
<keyword evidence="1" id="KW-0648">Protein biosynthesis</keyword>
<feature type="non-terminal residue" evidence="3">
    <location>
        <position position="1"/>
    </location>
</feature>
<comment type="similarity">
    <text evidence="1">Belongs to the class-I aminoacyl-tRNA synthetase family.</text>
</comment>
<keyword evidence="1" id="KW-0030">Aminoacyl-tRNA synthetase</keyword>
<evidence type="ECO:0000313" key="3">
    <source>
        <dbReference type="EMBL" id="JAS39038.1"/>
    </source>
</evidence>
<organism evidence="3">
    <name type="scientific">Cuerna arida</name>
    <dbReference type="NCBI Taxonomy" id="1464854"/>
    <lineage>
        <taxon>Eukaryota</taxon>
        <taxon>Metazoa</taxon>
        <taxon>Ecdysozoa</taxon>
        <taxon>Arthropoda</taxon>
        <taxon>Hexapoda</taxon>
        <taxon>Insecta</taxon>
        <taxon>Pterygota</taxon>
        <taxon>Neoptera</taxon>
        <taxon>Paraneoptera</taxon>
        <taxon>Hemiptera</taxon>
        <taxon>Auchenorrhyncha</taxon>
        <taxon>Membracoidea</taxon>
        <taxon>Cicadellidae</taxon>
        <taxon>Cicadellinae</taxon>
        <taxon>Proconiini</taxon>
        <taxon>Cuerna</taxon>
    </lineage>
</organism>
<feature type="domain" description="Arginyl-tRNA synthetase catalytic core" evidence="2">
    <location>
        <begin position="3"/>
        <end position="104"/>
    </location>
</feature>